<gene>
    <name evidence="10" type="ORF">K4A83_02855</name>
</gene>
<dbReference type="PANTHER" id="PTHR43065">
    <property type="entry name" value="SENSOR HISTIDINE KINASE"/>
    <property type="match status" value="1"/>
</dbReference>
<evidence type="ECO:0000256" key="1">
    <source>
        <dbReference type="ARBA" id="ARBA00000085"/>
    </source>
</evidence>
<dbReference type="InterPro" id="IPR013656">
    <property type="entry name" value="PAS_4"/>
</dbReference>
<dbReference type="InterPro" id="IPR000700">
    <property type="entry name" value="PAS-assoc_C"/>
</dbReference>
<dbReference type="PANTHER" id="PTHR43065:SF50">
    <property type="entry name" value="HISTIDINE KINASE"/>
    <property type="match status" value="1"/>
</dbReference>
<sequence length="703" mass="80048">MIEQLPVAIALLDCDYCYTVASRPWQEDYNLLGKDFKGQSFYDLFPQVPDHWRISHQMALAGVTQEPVIEEIILPRGNQEWVKWQVKPWRAERDGTGPLQLGEILGLILTSEIVTTQQQQARRYQRKQERLKQVIKKHTAALEYRNRELNTVFEQAGVGLDYVDRDGRFLRVNQRFCEILGYSPQELSQLTIQDITHPEDWAKDAEQQAALLAEQGHTYVLEKRYLRADGSEIWVNLTKSVVRDSQGQPQYFIGAITDLRQRKELEQELALRQAQLDAFVKHAPVGLAIQDPQLYYVRLNPRFAQMNGVSVQDHQGKRLEQINPTLSEQLTPLLQQVVKTGQAILAREVNQVSHQNPSEIWTRLISVFPLNYEQEILGVGTILVDITEQKQVETQYQQQAEDLAQALQDLRQTQAQLIQTEKMSSLGQLLAGVAHEINNPVNFIYGNLTYAQEYIEDLLRLVDLYQKHGVNPIPEIENYLAEIDLDFLLDDLKKVINSMSFGTKRIQEIVASLRTFSRMDNRQSQLVDIHEGLESTLLILEHRLKAQPNSPEIRIIRKYQKIPKIKCFLGQLNQVFMNILSNAIDALEEQAQSYSEDGLNCPLRTITITTSLSGESWGVGMDNLGTDPRMVEVCIADNGPGIPPTVQDHLFDPFFTTKPVGKGTGLGLAISHQIITEKHRGRLHCQSTPGEGTKFVITLPILP</sequence>
<dbReference type="InterPro" id="IPR036890">
    <property type="entry name" value="HATPase_C_sf"/>
</dbReference>
<comment type="catalytic activity">
    <reaction evidence="1">
        <text>ATP + protein L-histidine = ADP + protein N-phospho-L-histidine.</text>
        <dbReference type="EC" id="2.7.13.3"/>
    </reaction>
</comment>
<dbReference type="PROSITE" id="PS50112">
    <property type="entry name" value="PAS"/>
    <property type="match status" value="2"/>
</dbReference>
<evidence type="ECO:0000256" key="2">
    <source>
        <dbReference type="ARBA" id="ARBA00012438"/>
    </source>
</evidence>
<dbReference type="NCBIfam" id="TIGR00229">
    <property type="entry name" value="sensory_box"/>
    <property type="match status" value="2"/>
</dbReference>
<dbReference type="SMART" id="SM00091">
    <property type="entry name" value="PAS"/>
    <property type="match status" value="3"/>
</dbReference>
<dbReference type="SMART" id="SM00388">
    <property type="entry name" value="HisKA"/>
    <property type="match status" value="1"/>
</dbReference>
<evidence type="ECO:0000256" key="4">
    <source>
        <dbReference type="ARBA" id="ARBA00022777"/>
    </source>
</evidence>
<feature type="domain" description="Histidine kinase" evidence="7">
    <location>
        <begin position="432"/>
        <end position="703"/>
    </location>
</feature>
<dbReference type="Pfam" id="PF08448">
    <property type="entry name" value="PAS_4"/>
    <property type="match status" value="2"/>
</dbReference>
<evidence type="ECO:0000259" key="8">
    <source>
        <dbReference type="PROSITE" id="PS50112"/>
    </source>
</evidence>
<dbReference type="InterPro" id="IPR004358">
    <property type="entry name" value="Sig_transdc_His_kin-like_C"/>
</dbReference>
<feature type="domain" description="PAC" evidence="9">
    <location>
        <begin position="219"/>
        <end position="271"/>
    </location>
</feature>
<evidence type="ECO:0000259" key="9">
    <source>
        <dbReference type="PROSITE" id="PS50113"/>
    </source>
</evidence>
<dbReference type="Gene3D" id="3.30.565.10">
    <property type="entry name" value="Histidine kinase-like ATPase, C-terminal domain"/>
    <property type="match status" value="1"/>
</dbReference>
<dbReference type="RefSeq" id="WP_265262880.1">
    <property type="nucleotide sequence ID" value="NZ_JAIHOM010000009.1"/>
</dbReference>
<dbReference type="Gene3D" id="3.30.450.20">
    <property type="entry name" value="PAS domain"/>
    <property type="match status" value="3"/>
</dbReference>
<dbReference type="InterPro" id="IPR036097">
    <property type="entry name" value="HisK_dim/P_sf"/>
</dbReference>
<evidence type="ECO:0000256" key="5">
    <source>
        <dbReference type="ARBA" id="ARBA00023012"/>
    </source>
</evidence>
<dbReference type="InterPro" id="IPR000014">
    <property type="entry name" value="PAS"/>
</dbReference>
<dbReference type="SUPFAM" id="SSF47384">
    <property type="entry name" value="Homodimeric domain of signal transducing histidine kinase"/>
    <property type="match status" value="1"/>
</dbReference>
<protein>
    <recommendedName>
        <fullName evidence="2">histidine kinase</fullName>
        <ecNumber evidence="2">2.7.13.3</ecNumber>
    </recommendedName>
</protein>
<proteinExistence type="predicted"/>
<dbReference type="EMBL" id="JAIHOM010000009">
    <property type="protein sequence ID" value="MCW6035212.1"/>
    <property type="molecule type" value="Genomic_DNA"/>
</dbReference>
<dbReference type="CDD" id="cd00130">
    <property type="entry name" value="PAS"/>
    <property type="match status" value="1"/>
</dbReference>
<name>A0ABT3L137_9CYAN</name>
<evidence type="ECO:0000313" key="10">
    <source>
        <dbReference type="EMBL" id="MCW6035212.1"/>
    </source>
</evidence>
<reference evidence="10 11" key="1">
    <citation type="submission" date="2021-08" db="EMBL/GenBank/DDBJ databases">
        <title>Draft genome sequence of Spirulina subsalsa with high tolerance to salinity and hype-accumulation of phycocyanin.</title>
        <authorList>
            <person name="Pei H."/>
            <person name="Jiang L."/>
        </authorList>
    </citation>
    <scope>NUCLEOTIDE SEQUENCE [LARGE SCALE GENOMIC DNA]</scope>
    <source>
        <strain evidence="10 11">FACHB-351</strain>
    </source>
</reference>
<feature type="domain" description="PAS" evidence="8">
    <location>
        <begin position="272"/>
        <end position="341"/>
    </location>
</feature>
<dbReference type="InterPro" id="IPR001610">
    <property type="entry name" value="PAC"/>
</dbReference>
<dbReference type="SUPFAM" id="SSF55785">
    <property type="entry name" value="PYP-like sensor domain (PAS domain)"/>
    <property type="match status" value="3"/>
</dbReference>
<organism evidence="10 11">
    <name type="scientific">Spirulina subsalsa FACHB-351</name>
    <dbReference type="NCBI Taxonomy" id="234711"/>
    <lineage>
        <taxon>Bacteria</taxon>
        <taxon>Bacillati</taxon>
        <taxon>Cyanobacteriota</taxon>
        <taxon>Cyanophyceae</taxon>
        <taxon>Spirulinales</taxon>
        <taxon>Spirulinaceae</taxon>
        <taxon>Spirulina</taxon>
    </lineage>
</organism>
<dbReference type="PROSITE" id="PS50113">
    <property type="entry name" value="PAC"/>
    <property type="match status" value="2"/>
</dbReference>
<comment type="caution">
    <text evidence="10">The sequence shown here is derived from an EMBL/GenBank/DDBJ whole genome shotgun (WGS) entry which is preliminary data.</text>
</comment>
<evidence type="ECO:0000256" key="6">
    <source>
        <dbReference type="SAM" id="Coils"/>
    </source>
</evidence>
<feature type="domain" description="PAS" evidence="8">
    <location>
        <begin position="145"/>
        <end position="200"/>
    </location>
</feature>
<accession>A0ABT3L137</accession>
<dbReference type="InterPro" id="IPR013655">
    <property type="entry name" value="PAS_fold_3"/>
</dbReference>
<feature type="coiled-coil region" evidence="6">
    <location>
        <begin position="389"/>
        <end position="423"/>
    </location>
</feature>
<dbReference type="Proteomes" id="UP001526426">
    <property type="component" value="Unassembled WGS sequence"/>
</dbReference>
<dbReference type="InterPro" id="IPR035965">
    <property type="entry name" value="PAS-like_dom_sf"/>
</dbReference>
<dbReference type="EC" id="2.7.13.3" evidence="2"/>
<dbReference type="CDD" id="cd00082">
    <property type="entry name" value="HisKA"/>
    <property type="match status" value="1"/>
</dbReference>
<dbReference type="Pfam" id="PF08447">
    <property type="entry name" value="PAS_3"/>
    <property type="match status" value="1"/>
</dbReference>
<dbReference type="SMART" id="SM00086">
    <property type="entry name" value="PAC"/>
    <property type="match status" value="1"/>
</dbReference>
<keyword evidence="4" id="KW-0808">Transferase</keyword>
<dbReference type="InterPro" id="IPR005467">
    <property type="entry name" value="His_kinase_dom"/>
</dbReference>
<evidence type="ECO:0000313" key="11">
    <source>
        <dbReference type="Proteomes" id="UP001526426"/>
    </source>
</evidence>
<dbReference type="Pfam" id="PF02518">
    <property type="entry name" value="HATPase_c"/>
    <property type="match status" value="1"/>
</dbReference>
<dbReference type="SMART" id="SM00387">
    <property type="entry name" value="HATPase_c"/>
    <property type="match status" value="1"/>
</dbReference>
<evidence type="ECO:0000256" key="3">
    <source>
        <dbReference type="ARBA" id="ARBA00022553"/>
    </source>
</evidence>
<dbReference type="Gene3D" id="1.10.287.130">
    <property type="match status" value="1"/>
</dbReference>
<feature type="domain" description="PAC" evidence="9">
    <location>
        <begin position="345"/>
        <end position="398"/>
    </location>
</feature>
<keyword evidence="5" id="KW-0902">Two-component regulatory system</keyword>
<feature type="coiled-coil region" evidence="6">
    <location>
        <begin position="114"/>
        <end position="141"/>
    </location>
</feature>
<keyword evidence="11" id="KW-1185">Reference proteome</keyword>
<evidence type="ECO:0000259" key="7">
    <source>
        <dbReference type="PROSITE" id="PS50109"/>
    </source>
</evidence>
<dbReference type="InterPro" id="IPR003661">
    <property type="entry name" value="HisK_dim/P_dom"/>
</dbReference>
<dbReference type="PRINTS" id="PR00344">
    <property type="entry name" value="BCTRLSENSOR"/>
</dbReference>
<keyword evidence="6" id="KW-0175">Coiled coil</keyword>
<dbReference type="SUPFAM" id="SSF55874">
    <property type="entry name" value="ATPase domain of HSP90 chaperone/DNA topoisomerase II/histidine kinase"/>
    <property type="match status" value="1"/>
</dbReference>
<keyword evidence="4" id="KW-0418">Kinase</keyword>
<dbReference type="InterPro" id="IPR003594">
    <property type="entry name" value="HATPase_dom"/>
</dbReference>
<keyword evidence="3" id="KW-0597">Phosphoprotein</keyword>
<dbReference type="PROSITE" id="PS50109">
    <property type="entry name" value="HIS_KIN"/>
    <property type="match status" value="1"/>
</dbReference>